<dbReference type="EMBL" id="QJJM01000004">
    <property type="protein sequence ID" value="PXW77727.1"/>
    <property type="molecule type" value="Genomic_DNA"/>
</dbReference>
<keyword evidence="3" id="KW-1185">Reference proteome</keyword>
<evidence type="ECO:0000313" key="3">
    <source>
        <dbReference type="Proteomes" id="UP000248014"/>
    </source>
</evidence>
<proteinExistence type="predicted"/>
<organism evidence="2 3">
    <name type="scientific">Blastomonas natatoria</name>
    <dbReference type="NCBI Taxonomy" id="34015"/>
    <lineage>
        <taxon>Bacteria</taxon>
        <taxon>Pseudomonadati</taxon>
        <taxon>Pseudomonadota</taxon>
        <taxon>Alphaproteobacteria</taxon>
        <taxon>Sphingomonadales</taxon>
        <taxon>Sphingomonadaceae</taxon>
        <taxon>Blastomonas</taxon>
    </lineage>
</organism>
<evidence type="ECO:0000313" key="2">
    <source>
        <dbReference type="EMBL" id="PXW77727.1"/>
    </source>
</evidence>
<evidence type="ECO:0000256" key="1">
    <source>
        <dbReference type="SAM" id="SignalP"/>
    </source>
</evidence>
<sequence length="118" mass="12825">MMRLTLIAATALAAVPALAQAEPLPRTRLVECGVESCLQVSGRRASIDAPISINGHEVPTTGRRFWKARIPVSEVRRWAAPFDRNVTVSVENEEHIARLPVGMLGTRGDLAMLVVSVK</sequence>
<dbReference type="AlphaFoldDB" id="A0A2V3V7S3"/>
<reference evidence="2 3" key="1">
    <citation type="submission" date="2018-05" db="EMBL/GenBank/DDBJ databases">
        <title>Genomic Encyclopedia of Type Strains, Phase IV (KMG-IV): sequencing the most valuable type-strain genomes for metagenomic binning, comparative biology and taxonomic classification.</title>
        <authorList>
            <person name="Goeker M."/>
        </authorList>
    </citation>
    <scope>NUCLEOTIDE SEQUENCE [LARGE SCALE GENOMIC DNA]</scope>
    <source>
        <strain evidence="2 3">DSM 3183</strain>
    </source>
</reference>
<name>A0A2V3V7S3_9SPHN</name>
<protein>
    <submittedName>
        <fullName evidence="2">Uncharacterized protein</fullName>
    </submittedName>
</protein>
<gene>
    <name evidence="2" type="ORF">C7451_104223</name>
</gene>
<dbReference type="OrthoDB" id="7427955at2"/>
<dbReference type="RefSeq" id="WP_110298280.1">
    <property type="nucleotide sequence ID" value="NZ_QJJM01000004.1"/>
</dbReference>
<dbReference type="Proteomes" id="UP000248014">
    <property type="component" value="Unassembled WGS sequence"/>
</dbReference>
<accession>A0A2V3V7S3</accession>
<comment type="caution">
    <text evidence="2">The sequence shown here is derived from an EMBL/GenBank/DDBJ whole genome shotgun (WGS) entry which is preliminary data.</text>
</comment>
<feature type="signal peptide" evidence="1">
    <location>
        <begin position="1"/>
        <end position="21"/>
    </location>
</feature>
<feature type="chain" id="PRO_5015900853" evidence="1">
    <location>
        <begin position="22"/>
        <end position="118"/>
    </location>
</feature>
<keyword evidence="1" id="KW-0732">Signal</keyword>